<dbReference type="Proteomes" id="UP000236291">
    <property type="component" value="Unassembled WGS sequence"/>
</dbReference>
<feature type="non-terminal residue" evidence="1">
    <location>
        <position position="47"/>
    </location>
</feature>
<organism evidence="1 2">
    <name type="scientific">Trifolium pratense</name>
    <name type="common">Red clover</name>
    <dbReference type="NCBI Taxonomy" id="57577"/>
    <lineage>
        <taxon>Eukaryota</taxon>
        <taxon>Viridiplantae</taxon>
        <taxon>Streptophyta</taxon>
        <taxon>Embryophyta</taxon>
        <taxon>Tracheophyta</taxon>
        <taxon>Spermatophyta</taxon>
        <taxon>Magnoliopsida</taxon>
        <taxon>eudicotyledons</taxon>
        <taxon>Gunneridae</taxon>
        <taxon>Pentapetalae</taxon>
        <taxon>rosids</taxon>
        <taxon>fabids</taxon>
        <taxon>Fabales</taxon>
        <taxon>Fabaceae</taxon>
        <taxon>Papilionoideae</taxon>
        <taxon>50 kb inversion clade</taxon>
        <taxon>NPAAA clade</taxon>
        <taxon>Hologalegina</taxon>
        <taxon>IRL clade</taxon>
        <taxon>Trifolieae</taxon>
        <taxon>Trifolium</taxon>
    </lineage>
</organism>
<gene>
    <name evidence="1" type="ORF">L195_g063542</name>
</gene>
<evidence type="ECO:0000313" key="2">
    <source>
        <dbReference type="Proteomes" id="UP000236291"/>
    </source>
</evidence>
<protein>
    <submittedName>
        <fullName evidence="1">Uncharacterized protein</fullName>
    </submittedName>
</protein>
<comment type="caution">
    <text evidence="1">The sequence shown here is derived from an EMBL/GenBank/DDBJ whole genome shotgun (WGS) entry which is preliminary data.</text>
</comment>
<reference evidence="1 2" key="1">
    <citation type="journal article" date="2014" name="Am. J. Bot.">
        <title>Genome assembly and annotation for red clover (Trifolium pratense; Fabaceae).</title>
        <authorList>
            <person name="Istvanek J."/>
            <person name="Jaros M."/>
            <person name="Krenek A."/>
            <person name="Repkova J."/>
        </authorList>
    </citation>
    <scope>NUCLEOTIDE SEQUENCE [LARGE SCALE GENOMIC DNA]</scope>
    <source>
        <strain evidence="2">cv. Tatra</strain>
        <tissue evidence="1">Young leaves</tissue>
    </source>
</reference>
<evidence type="ECO:0000313" key="1">
    <source>
        <dbReference type="EMBL" id="PNX67492.1"/>
    </source>
</evidence>
<sequence>MPASSTGESSSLVLFAGGGRGAEEGVPAEVPITCTEGVPGLTSWDAL</sequence>
<dbReference type="EMBL" id="ASHM01210405">
    <property type="protein sequence ID" value="PNX67492.1"/>
    <property type="molecule type" value="Genomic_DNA"/>
</dbReference>
<accession>A0A2K3KML2</accession>
<dbReference type="AlphaFoldDB" id="A0A2K3KML2"/>
<reference evidence="1 2" key="2">
    <citation type="journal article" date="2017" name="Front. Plant Sci.">
        <title>Gene Classification and Mining of Molecular Markers Useful in Red Clover (Trifolium pratense) Breeding.</title>
        <authorList>
            <person name="Istvanek J."/>
            <person name="Dluhosova J."/>
            <person name="Dluhos P."/>
            <person name="Patkova L."/>
            <person name="Nedelnik J."/>
            <person name="Repkova J."/>
        </authorList>
    </citation>
    <scope>NUCLEOTIDE SEQUENCE [LARGE SCALE GENOMIC DNA]</scope>
    <source>
        <strain evidence="2">cv. Tatra</strain>
        <tissue evidence="1">Young leaves</tissue>
    </source>
</reference>
<proteinExistence type="predicted"/>
<name>A0A2K3KML2_TRIPR</name>